<keyword evidence="1" id="KW-1133">Transmembrane helix</keyword>
<evidence type="ECO:0000313" key="2">
    <source>
        <dbReference type="EMBL" id="MBL4933402.1"/>
    </source>
</evidence>
<keyword evidence="1" id="KW-0812">Transmembrane</keyword>
<name>A0A937K576_9CLOT</name>
<dbReference type="RefSeq" id="WP_202768840.1">
    <property type="nucleotide sequence ID" value="NZ_JAESWA010000024.1"/>
</dbReference>
<comment type="caution">
    <text evidence="2">The sequence shown here is derived from an EMBL/GenBank/DDBJ whole genome shotgun (WGS) entry which is preliminary data.</text>
</comment>
<feature type="transmembrane region" description="Helical" evidence="1">
    <location>
        <begin position="78"/>
        <end position="95"/>
    </location>
</feature>
<gene>
    <name evidence="2" type="ORF">JK634_16525</name>
</gene>
<sequence length="210" mass="24020">MNYILKLKERTTQNILAMVLLVDLAISEVLKLNVTFVLGCILAVVYISYLKVIRPILARKRYTNIITTFVRIISIDEIIGLITIIILMGIIEFINIRQHNGLLPGLVSFSDISTIALNITFVAVLSIVIFSYVMYKKYNIQMISEGLLLSDGELIPWNEIKIVQKEEAKDYIVYLISVNEESSAYKIKLKINKSVTEIVEKKFKENNIFI</sequence>
<organism evidence="2 3">
    <name type="scientific">Clostridium paridis</name>
    <dbReference type="NCBI Taxonomy" id="2803863"/>
    <lineage>
        <taxon>Bacteria</taxon>
        <taxon>Bacillati</taxon>
        <taxon>Bacillota</taxon>
        <taxon>Clostridia</taxon>
        <taxon>Eubacteriales</taxon>
        <taxon>Clostridiaceae</taxon>
        <taxon>Clostridium</taxon>
    </lineage>
</organism>
<evidence type="ECO:0000313" key="3">
    <source>
        <dbReference type="Proteomes" id="UP000623681"/>
    </source>
</evidence>
<feature type="transmembrane region" description="Helical" evidence="1">
    <location>
        <begin position="12"/>
        <end position="30"/>
    </location>
</feature>
<keyword evidence="3" id="KW-1185">Reference proteome</keyword>
<dbReference type="AlphaFoldDB" id="A0A937K576"/>
<feature type="transmembrane region" description="Helical" evidence="1">
    <location>
        <begin position="115"/>
        <end position="135"/>
    </location>
</feature>
<dbReference type="Proteomes" id="UP000623681">
    <property type="component" value="Unassembled WGS sequence"/>
</dbReference>
<protein>
    <submittedName>
        <fullName evidence="2">Uncharacterized protein</fullName>
    </submittedName>
</protein>
<feature type="transmembrane region" description="Helical" evidence="1">
    <location>
        <begin position="36"/>
        <end position="57"/>
    </location>
</feature>
<keyword evidence="1" id="KW-0472">Membrane</keyword>
<proteinExistence type="predicted"/>
<dbReference type="EMBL" id="JAESWA010000024">
    <property type="protein sequence ID" value="MBL4933402.1"/>
    <property type="molecule type" value="Genomic_DNA"/>
</dbReference>
<accession>A0A937K576</accession>
<evidence type="ECO:0000256" key="1">
    <source>
        <dbReference type="SAM" id="Phobius"/>
    </source>
</evidence>
<reference evidence="2" key="1">
    <citation type="submission" date="2021-01" db="EMBL/GenBank/DDBJ databases">
        <title>Genome public.</title>
        <authorList>
            <person name="Liu C."/>
            <person name="Sun Q."/>
        </authorList>
    </citation>
    <scope>NUCLEOTIDE SEQUENCE</scope>
    <source>
        <strain evidence="2">YIM B02565</strain>
    </source>
</reference>